<sequence length="1402" mass="155404">MRDQINKKNGFFSFWPPISLILPPSHRQKSSCDNKSINKPINLELRALSSSSSDSKSIPSLDKDSPISGEISSDANGELGSKDEGYSTMSSDVQSDATLSGNSGKTILIEKQNFTTSKPLPLSALVSKQSCETVEIRSTMGVNGSTTPIPMKLSAVNPIVVGSCRLTTFKDLPEDCLIKSTISTQNTSFTSSNDNCNNNNTKMDVLREEEDCIEKDKNKSTEDYNLNSNCSKTATNGNKSSWSDNCETHNLNSSQLTRQPYMDIMPVTVDGIECTPCVVSDFKPSLRADFKSIGFLCNSLTKKSTQSIDSNGWPKSRLIDTTEKVTDFCDKDGSIYLNHCIVTNNDGVDDVKMNSEKSLNAVDTNGDKFDDKIGQTNIKAEPVRSRRLTSFKGEMIKTDDKESDLETDEKGYNENGIVTFKVGKPGFKRKSIIVAHCNHVNKPGSSTSLSSSAGSHSLSRSYSDSQLYSDSKDKIASIGKKRATHETTSTCKPSVLIRRRVKRETRACNQSLRWSTLSTSSSALSDGLEAPICYERRRCRPRPTDLPVKYISSDENHSADDEDSHEKFVSRWLRNGTGGLRWDDSEVTWKLNESLDWPESMDYISSKKDDNFEEIPLLDDESDKIEIVTSVLPCSSKAEIGDNSSDMASSVLDDNLVPETNFNGDFYRLCSVGSKTSLPEVPGLLSSTSFPLTDVKEQESVPENDNLSSYSVVKESTDDIGLNEIKIIQKQCLDANQDDEEILVITTDVVDHSVESSDQQKESMKPSSESTSLTSQLPVKSLHHSLAIKTESKEQEKPNNELLESKTDDKIVIINHIPINPSTTKSSSCTSTTTSITSPTKSLSPCSSNFSLKSSNSGQSSSTDKCRQTKSTINPSTGLKEKKPLKTFKSPVKESTAIIVTNKNKENQEENVKERSTLRDCNRTERSSEKGSENASLSSSSQTRPIPSLIKSHSSNYAKLSSATRIPLPKQSNSLDQIKTVKDVKLRHDTTEIGERMSTKNLIAKFSANSKKPTKQELTKSSINNSKINNSDSNSTGLISANSSKNEEKSEKVKEYIKTVETKRLRSEKSYNASRKATDVPANELKSPTAPSVEEFERRLSEDKQMAEKIKEFYSLFEERQSFNVECSSNKSKVNNSDKPILESIQCKLNYPKAILRRPKGEPSKTSKEGHETSWVHVSGFSVGKSENYVEKPTSSSSTVINVNKNSTSKLSSDSCSSEDEANFNFNGKRRSSFHQRLLALHRSRRQRKRASGRYMGMGFLPRIRASIVDRLDFYHRFGEKEQKALSSFNFLNEFSISPLSSSSSSPVIECFEKFAEEQKLLIRCYLNSFSQLSQSSSLPASCSPPFTSKWPQSPSSSSLKCSPSRHQPSVAEHTNYINDSDLNRKTIGTDYVDLITPNSFV</sequence>
<feature type="compositionally biased region" description="Polar residues" evidence="1">
    <location>
        <begin position="87"/>
        <end position="98"/>
    </location>
</feature>
<organism evidence="2 3">
    <name type="scientific">Tetranychus urticae</name>
    <name type="common">Two-spotted spider mite</name>
    <dbReference type="NCBI Taxonomy" id="32264"/>
    <lineage>
        <taxon>Eukaryota</taxon>
        <taxon>Metazoa</taxon>
        <taxon>Ecdysozoa</taxon>
        <taxon>Arthropoda</taxon>
        <taxon>Chelicerata</taxon>
        <taxon>Arachnida</taxon>
        <taxon>Acari</taxon>
        <taxon>Acariformes</taxon>
        <taxon>Trombidiformes</taxon>
        <taxon>Prostigmata</taxon>
        <taxon>Eleutherengona</taxon>
        <taxon>Raphignathae</taxon>
        <taxon>Tetranychoidea</taxon>
        <taxon>Tetranychidae</taxon>
        <taxon>Tetranychus</taxon>
    </lineage>
</organism>
<feature type="compositionally biased region" description="Low complexity" evidence="1">
    <location>
        <begin position="822"/>
        <end position="862"/>
    </location>
</feature>
<feature type="region of interest" description="Disordered" evidence="1">
    <location>
        <begin position="48"/>
        <end position="98"/>
    </location>
</feature>
<feature type="region of interest" description="Disordered" evidence="1">
    <location>
        <begin position="1067"/>
        <end position="1092"/>
    </location>
</feature>
<feature type="region of interest" description="Disordered" evidence="1">
    <location>
        <begin position="443"/>
        <end position="465"/>
    </location>
</feature>
<reference evidence="3" key="1">
    <citation type="submission" date="2011-08" db="EMBL/GenBank/DDBJ databases">
        <authorList>
            <person name="Rombauts S."/>
        </authorList>
    </citation>
    <scope>NUCLEOTIDE SEQUENCE</scope>
    <source>
        <strain evidence="3">London</strain>
    </source>
</reference>
<proteinExistence type="predicted"/>
<feature type="region of interest" description="Disordered" evidence="1">
    <location>
        <begin position="754"/>
        <end position="781"/>
    </location>
</feature>
<feature type="region of interest" description="Disordered" evidence="1">
    <location>
        <begin position="1004"/>
        <end position="1053"/>
    </location>
</feature>
<feature type="compositionally biased region" description="Polar residues" evidence="1">
    <location>
        <begin position="933"/>
        <end position="951"/>
    </location>
</feature>
<evidence type="ECO:0000256" key="1">
    <source>
        <dbReference type="SAM" id="MobiDB-lite"/>
    </source>
</evidence>
<feature type="compositionally biased region" description="Low complexity" evidence="1">
    <location>
        <begin position="1020"/>
        <end position="1044"/>
    </location>
</feature>
<name>T1K9Y9_TETUR</name>
<feature type="region of interest" description="Disordered" evidence="1">
    <location>
        <begin position="822"/>
        <end position="951"/>
    </location>
</feature>
<evidence type="ECO:0000313" key="3">
    <source>
        <dbReference type="Proteomes" id="UP000015104"/>
    </source>
</evidence>
<feature type="compositionally biased region" description="Basic and acidic residues" evidence="1">
    <location>
        <begin position="903"/>
        <end position="932"/>
    </location>
</feature>
<evidence type="ECO:0000313" key="2">
    <source>
        <dbReference type="EnsemblMetazoa" id="tetur07g06660.1"/>
    </source>
</evidence>
<dbReference type="EMBL" id="CAEY01001893">
    <property type="status" value="NOT_ANNOTATED_CDS"/>
    <property type="molecule type" value="Genomic_DNA"/>
</dbReference>
<dbReference type="EnsemblMetazoa" id="tetur07g06660.1">
    <property type="protein sequence ID" value="tetur07g06660.1"/>
    <property type="gene ID" value="tetur07g06660"/>
</dbReference>
<feature type="compositionally biased region" description="Low complexity" evidence="1">
    <location>
        <begin position="48"/>
        <end position="60"/>
    </location>
</feature>
<protein>
    <submittedName>
        <fullName evidence="2">Uncharacterized protein</fullName>
    </submittedName>
</protein>
<feature type="compositionally biased region" description="Low complexity" evidence="1">
    <location>
        <begin position="445"/>
        <end position="463"/>
    </location>
</feature>
<keyword evidence="3" id="KW-1185">Reference proteome</keyword>
<feature type="compositionally biased region" description="Polar residues" evidence="1">
    <location>
        <begin position="765"/>
        <end position="778"/>
    </location>
</feature>
<reference evidence="2" key="2">
    <citation type="submission" date="2015-06" db="UniProtKB">
        <authorList>
            <consortium name="EnsemblMetazoa"/>
        </authorList>
    </citation>
    <scope>IDENTIFICATION</scope>
</reference>
<dbReference type="Proteomes" id="UP000015104">
    <property type="component" value="Unassembled WGS sequence"/>
</dbReference>
<dbReference type="HOGENOM" id="CLU_254250_0_0_1"/>
<accession>T1K9Y9</accession>
<feature type="compositionally biased region" description="Basic and acidic residues" evidence="1">
    <location>
        <begin position="754"/>
        <end position="764"/>
    </location>
</feature>